<dbReference type="InterPro" id="IPR011256">
    <property type="entry name" value="Reg_factor_effector_dom_sf"/>
</dbReference>
<dbReference type="SUPFAM" id="SSF55136">
    <property type="entry name" value="Probable bacterial effector-binding domain"/>
    <property type="match status" value="1"/>
</dbReference>
<dbReference type="AlphaFoldDB" id="A0A1M7YWH6"/>
<dbReference type="STRING" id="1117707.VQ7734_02642"/>
<dbReference type="InterPro" id="IPR029442">
    <property type="entry name" value="GyrI-like"/>
</dbReference>
<dbReference type="EMBL" id="FRFG01000029">
    <property type="protein sequence ID" value="SHO56873.1"/>
    <property type="molecule type" value="Genomic_DNA"/>
</dbReference>
<dbReference type="InterPro" id="IPR010499">
    <property type="entry name" value="AraC_E-bd"/>
</dbReference>
<keyword evidence="3" id="KW-1185">Reference proteome</keyword>
<evidence type="ECO:0000313" key="2">
    <source>
        <dbReference type="EMBL" id="SHO56873.1"/>
    </source>
</evidence>
<protein>
    <submittedName>
        <fullName evidence="2">Bacterial transcription activator, effector binding domain</fullName>
    </submittedName>
</protein>
<feature type="domain" description="AraC effector-binding" evidence="1">
    <location>
        <begin position="1"/>
        <end position="153"/>
    </location>
</feature>
<name>A0A1M7YWH6_9VIBR</name>
<dbReference type="Pfam" id="PF06445">
    <property type="entry name" value="GyrI-like"/>
    <property type="match status" value="1"/>
</dbReference>
<organism evidence="2 3">
    <name type="scientific">Vibrio quintilis</name>
    <dbReference type="NCBI Taxonomy" id="1117707"/>
    <lineage>
        <taxon>Bacteria</taxon>
        <taxon>Pseudomonadati</taxon>
        <taxon>Pseudomonadota</taxon>
        <taxon>Gammaproteobacteria</taxon>
        <taxon>Vibrionales</taxon>
        <taxon>Vibrionaceae</taxon>
        <taxon>Vibrio</taxon>
    </lineage>
</organism>
<dbReference type="SMART" id="SM00871">
    <property type="entry name" value="AraC_E_bind"/>
    <property type="match status" value="1"/>
</dbReference>
<sequence>MEPEIKTFENIKLVGCREEIDLMNGEFSGIGKAWERLFPAAESIQNIVQDDQFWGITTGINEAENAYTAAKQVSEISEANAELASFDIPAQQFAVFVHRGNPMAMGQTIQSAFQWLAQSDYQLSDSFNLEMYDSRCDPENPDGYIIDLLFPVQAKA</sequence>
<proteinExistence type="predicted"/>
<dbReference type="Gene3D" id="3.20.80.10">
    <property type="entry name" value="Regulatory factor, effector binding domain"/>
    <property type="match status" value="1"/>
</dbReference>
<dbReference type="Proteomes" id="UP000184600">
    <property type="component" value="Unassembled WGS sequence"/>
</dbReference>
<accession>A0A1M7YWH6</accession>
<gene>
    <name evidence="2" type="ORF">VQ7734_02642</name>
</gene>
<evidence type="ECO:0000259" key="1">
    <source>
        <dbReference type="SMART" id="SM00871"/>
    </source>
</evidence>
<evidence type="ECO:0000313" key="3">
    <source>
        <dbReference type="Proteomes" id="UP000184600"/>
    </source>
</evidence>
<dbReference type="RefSeq" id="WP_073583299.1">
    <property type="nucleotide sequence ID" value="NZ_AP024897.1"/>
</dbReference>
<dbReference type="OrthoDB" id="282744at2"/>
<reference evidence="3" key="1">
    <citation type="submission" date="2016-12" db="EMBL/GenBank/DDBJ databases">
        <authorList>
            <person name="Rodrigo-Torres L."/>
            <person name="Arahal R.D."/>
            <person name="Lucena T."/>
        </authorList>
    </citation>
    <scope>NUCLEOTIDE SEQUENCE [LARGE SCALE GENOMIC DNA]</scope>
</reference>